<dbReference type="RefSeq" id="WP_193348783.1">
    <property type="nucleotide sequence ID" value="NZ_CBCSIP010000435.1"/>
</dbReference>
<comment type="caution">
    <text evidence="2">The sequence shown here is derived from an EMBL/GenBank/DDBJ whole genome shotgun (WGS) entry which is preliminary data.</text>
</comment>
<accession>A0ABR9PND1</accession>
<evidence type="ECO:0000313" key="2">
    <source>
        <dbReference type="EMBL" id="MBE4749410.1"/>
    </source>
</evidence>
<name>A0ABR9PND1_9BACT</name>
<keyword evidence="3" id="KW-1185">Reference proteome</keyword>
<keyword evidence="1" id="KW-0472">Membrane</keyword>
<organism evidence="2 3">
    <name type="scientific">Corallococcus soli</name>
    <dbReference type="NCBI Taxonomy" id="2710757"/>
    <lineage>
        <taxon>Bacteria</taxon>
        <taxon>Pseudomonadati</taxon>
        <taxon>Myxococcota</taxon>
        <taxon>Myxococcia</taxon>
        <taxon>Myxococcales</taxon>
        <taxon>Cystobacterineae</taxon>
        <taxon>Myxococcaceae</taxon>
        <taxon>Corallococcus</taxon>
    </lineage>
</organism>
<dbReference type="EMBL" id="JAAIYO010000003">
    <property type="protein sequence ID" value="MBE4749410.1"/>
    <property type="molecule type" value="Genomic_DNA"/>
</dbReference>
<evidence type="ECO:0000256" key="1">
    <source>
        <dbReference type="SAM" id="Phobius"/>
    </source>
</evidence>
<keyword evidence="1" id="KW-0812">Transmembrane</keyword>
<gene>
    <name evidence="2" type="ORF">G4177_14680</name>
</gene>
<dbReference type="Proteomes" id="UP001516472">
    <property type="component" value="Unassembled WGS sequence"/>
</dbReference>
<reference evidence="2 3" key="1">
    <citation type="submission" date="2020-02" db="EMBL/GenBank/DDBJ databases">
        <authorList>
            <person name="Babadi Z.K."/>
            <person name="Risdian C."/>
            <person name="Ebrahimipour G.H."/>
            <person name="Wink J."/>
        </authorList>
    </citation>
    <scope>NUCLEOTIDE SEQUENCE [LARGE SCALE GENOMIC DNA]</scope>
    <source>
        <strain evidence="2 3">ZKHCc1 1396</strain>
    </source>
</reference>
<evidence type="ECO:0000313" key="3">
    <source>
        <dbReference type="Proteomes" id="UP001516472"/>
    </source>
</evidence>
<protein>
    <submittedName>
        <fullName evidence="2">Uncharacterized protein</fullName>
    </submittedName>
</protein>
<sequence length="141" mass="14918">MSASPAQSEPSRPISAGTTLTLSLAGSLVIAAFSAGITFAVVTRLQQDVVDVRAQQVAQANALHTTELCQERADAVLAGIRSDVSEMNGMLQGSRGHAACALPRPPVMLLMGDRTSRQLSTPRTWWPRTQALATREPVAVP</sequence>
<keyword evidence="1" id="KW-1133">Transmembrane helix</keyword>
<feature type="transmembrane region" description="Helical" evidence="1">
    <location>
        <begin position="20"/>
        <end position="43"/>
    </location>
</feature>
<proteinExistence type="predicted"/>